<keyword evidence="3 5" id="KW-0238">DNA-binding</keyword>
<dbReference type="PANTHER" id="PTHR30349">
    <property type="entry name" value="PHAGE INTEGRASE-RELATED"/>
    <property type="match status" value="1"/>
</dbReference>
<accession>A0A292GSX8</accession>
<evidence type="ECO:0000256" key="4">
    <source>
        <dbReference type="ARBA" id="ARBA00023172"/>
    </source>
</evidence>
<dbReference type="Pfam" id="PF00589">
    <property type="entry name" value="Phage_integrase"/>
    <property type="match status" value="1"/>
</dbReference>
<reference evidence="8" key="1">
    <citation type="submission" date="2016-07" db="EMBL/GenBank/DDBJ databases">
        <title>Genomics reveals synergistic degradation of pyrene by five bacteria in a mangrove sediment-derived bacterial consortium.</title>
        <authorList>
            <person name="Wanapaisan P."/>
            <person name="Vejarano F."/>
            <person name="Chakraborty J."/>
            <person name="Shintani M."/>
            <person name="Muangchinda C."/>
            <person name="Laothamteep N."/>
            <person name="Suzuki-Minakuchi C."/>
            <person name="Inoue K."/>
            <person name="Nojiri H."/>
            <person name="Pinyakong O."/>
        </authorList>
    </citation>
    <scope>NUCLEOTIDE SEQUENCE</scope>
    <source>
        <strain evidence="8">PW1</strain>
    </source>
</reference>
<dbReference type="PROSITE" id="PS51900">
    <property type="entry name" value="CB"/>
    <property type="match status" value="1"/>
</dbReference>
<evidence type="ECO:0000256" key="1">
    <source>
        <dbReference type="ARBA" id="ARBA00008857"/>
    </source>
</evidence>
<dbReference type="InterPro" id="IPR010998">
    <property type="entry name" value="Integrase_recombinase_N"/>
</dbReference>
<dbReference type="InterPro" id="IPR013762">
    <property type="entry name" value="Integrase-like_cat_sf"/>
</dbReference>
<dbReference type="SUPFAM" id="SSF56349">
    <property type="entry name" value="DNA breaking-rejoining enzymes"/>
    <property type="match status" value="1"/>
</dbReference>
<dbReference type="PANTHER" id="PTHR30349:SF64">
    <property type="entry name" value="PROPHAGE INTEGRASE INTD-RELATED"/>
    <property type="match status" value="1"/>
</dbReference>
<evidence type="ECO:0000256" key="3">
    <source>
        <dbReference type="ARBA" id="ARBA00023125"/>
    </source>
</evidence>
<dbReference type="AlphaFoldDB" id="A0A292GSX8"/>
<evidence type="ECO:0000259" key="6">
    <source>
        <dbReference type="PROSITE" id="PS51898"/>
    </source>
</evidence>
<sequence length="179" mass="20115">MATISTTAPVTPLRQRMQHDMMMRGLLPRTQDQYIRHMWRFSAWLGRPPDTATSEDLRNFQIQQHESGASAGTINGAVSALRFFYTVTLRRRDLARGLVATRRPDNVREVLSVEEMARLLEAAPGIKYKAALGVAYGAGLRVSEAAYLKVDDIDSKRMLIRVEQGKGGKDRNAMLSPQR</sequence>
<protein>
    <submittedName>
        <fullName evidence="8">Phage integrase family protein</fullName>
    </submittedName>
</protein>
<feature type="domain" description="Tyr recombinase" evidence="6">
    <location>
        <begin position="106"/>
        <end position="179"/>
    </location>
</feature>
<dbReference type="InterPro" id="IPR011010">
    <property type="entry name" value="DNA_brk_join_enz"/>
</dbReference>
<comment type="similarity">
    <text evidence="1">Belongs to the 'phage' integrase family.</text>
</comment>
<dbReference type="GO" id="GO:0006310">
    <property type="term" value="P:DNA recombination"/>
    <property type="evidence" value="ECO:0007669"/>
    <property type="project" value="UniProtKB-KW"/>
</dbReference>
<evidence type="ECO:0000256" key="2">
    <source>
        <dbReference type="ARBA" id="ARBA00022908"/>
    </source>
</evidence>
<dbReference type="InterPro" id="IPR050090">
    <property type="entry name" value="Tyrosine_recombinase_XerCD"/>
</dbReference>
<dbReference type="GO" id="GO:0015074">
    <property type="term" value="P:DNA integration"/>
    <property type="evidence" value="ECO:0007669"/>
    <property type="project" value="UniProtKB-KW"/>
</dbReference>
<dbReference type="InterPro" id="IPR044068">
    <property type="entry name" value="CB"/>
</dbReference>
<evidence type="ECO:0000256" key="5">
    <source>
        <dbReference type="PROSITE-ProRule" id="PRU01248"/>
    </source>
</evidence>
<dbReference type="Pfam" id="PF13495">
    <property type="entry name" value="Phage_int_SAM_4"/>
    <property type="match status" value="1"/>
</dbReference>
<dbReference type="Gene3D" id="1.10.150.130">
    <property type="match status" value="1"/>
</dbReference>
<dbReference type="PROSITE" id="PS51898">
    <property type="entry name" value="TYR_RECOMBINASE"/>
    <property type="match status" value="1"/>
</dbReference>
<dbReference type="Gene3D" id="1.10.443.10">
    <property type="entry name" value="Intergrase catalytic core"/>
    <property type="match status" value="1"/>
</dbReference>
<organism evidence="8">
    <name type="scientific">Ochrobactrum sp. PW1</name>
    <dbReference type="NCBI Taxonomy" id="1882222"/>
    <lineage>
        <taxon>Bacteria</taxon>
        <taxon>Pseudomonadati</taxon>
        <taxon>Pseudomonadota</taxon>
        <taxon>Alphaproteobacteria</taxon>
        <taxon>Hyphomicrobiales</taxon>
        <taxon>Brucellaceae</taxon>
        <taxon>Brucella/Ochrobactrum group</taxon>
        <taxon>Ochrobactrum</taxon>
    </lineage>
</organism>
<keyword evidence="4" id="KW-0233">DNA recombination</keyword>
<dbReference type="InterPro" id="IPR002104">
    <property type="entry name" value="Integrase_catalytic"/>
</dbReference>
<dbReference type="InterPro" id="IPR004107">
    <property type="entry name" value="Integrase_SAM-like_N"/>
</dbReference>
<dbReference type="GO" id="GO:0003677">
    <property type="term" value="F:DNA binding"/>
    <property type="evidence" value="ECO:0007669"/>
    <property type="project" value="UniProtKB-UniRule"/>
</dbReference>
<feature type="domain" description="Core-binding (CB)" evidence="7">
    <location>
        <begin position="8"/>
        <end position="89"/>
    </location>
</feature>
<name>A0A292GSX8_9HYPH</name>
<dbReference type="EMBL" id="LC171369">
    <property type="protein sequence ID" value="BBA74251.1"/>
    <property type="molecule type" value="Genomic_DNA"/>
</dbReference>
<evidence type="ECO:0000313" key="8">
    <source>
        <dbReference type="EMBL" id="BBA74251.1"/>
    </source>
</evidence>
<proteinExistence type="inferred from homology"/>
<evidence type="ECO:0000259" key="7">
    <source>
        <dbReference type="PROSITE" id="PS51900"/>
    </source>
</evidence>
<keyword evidence="2" id="KW-0229">DNA integration</keyword>